<dbReference type="PANTHER" id="PTHR37544:SF1">
    <property type="entry name" value="PHOSPHORIBOSYLAMINOIMIDAZOLE-SUCCINOCARBOXAMIDE SYNTHASE"/>
    <property type="match status" value="1"/>
</dbReference>
<feature type="transmembrane region" description="Helical" evidence="2">
    <location>
        <begin position="755"/>
        <end position="779"/>
    </location>
</feature>
<dbReference type="EMBL" id="JAFIMR010000033">
    <property type="protein sequence ID" value="KAI1859861.1"/>
    <property type="molecule type" value="Genomic_DNA"/>
</dbReference>
<feature type="transmembrane region" description="Helical" evidence="2">
    <location>
        <begin position="67"/>
        <end position="87"/>
    </location>
</feature>
<accession>A0A9Q0ALV9</accession>
<comment type="caution">
    <text evidence="3">The sequence shown here is derived from an EMBL/GenBank/DDBJ whole genome shotgun (WGS) entry which is preliminary data.</text>
</comment>
<feature type="transmembrane region" description="Helical" evidence="2">
    <location>
        <begin position="170"/>
        <end position="194"/>
    </location>
</feature>
<sequence>MASHITSASKPTPETHIDVDNHARDYVHLAPPHWESESPGASKVPIVDPHHTATEGWHAPYLRRRTLTLFIIIFLICIIILQGLVVASDKQIGLGTSQERLHYLWTYGPTAFLTLLASFWARVACQAKLAAPWSRMSRGPAGAKQTVLLDYLSMWLPISIFQAVRNMDFSVVAASANLIIIRVLIVISTALITLSPVQVLRSEVPLVLKSRFAENSTGIRNSPLAYYTLEGLIRFNSTASDGFTSDWAYQLVESMTPKTNHFSATVDGFSAGLDCESAKISLVDSNRAVINKTDYTRVRMTLESAECSMFLPMFGPSAARQIGTPSTFLRFLQGGCNGSTLNEDLYRVGIISSTINYTDMVFAQHVERPAVQDVYNVSSTLIRSTGLICKPTYGVRPIDLIKNDTKTYISIPSESAPRQLNQVRSWDIMTAFFGSFLNLLWTDLQTEYTKTSLIDVRDVQVDVDQPMRAALELSNVTTGLPSVESFFDESSLLHFVQTYYQQYGAIIAHNLLTEVATTPIEGSAWVEQDRLVVRSLAAHLMTGFLILAIGLVFVIWCMTVRQPVLPRSPSSLIGTAALLANSRVFLNSLHGMGAASLDSLRDLMDCWEYETKTENGCFAVHNHQRLPTNDDLEVRGSERHNSHPRTLRPILRIGVYAILIAIIVVLEVTLKISQSDKGLGDAGDETYVHYLWTTIPAVVLTLFGMYFAGVDFDTRALTPYVNLSRGATFETSVGLNLVDRFTLPTIVKEITTKSYAALASTTTVALTSLLTIFTASLFYTTSVPTVFPAALNTKSLIYTGKLESGAVPDGEGILASSLIFLSNLSYPAFTYEDLVFPEVELTGIDSDGSNNHNSSNFMINATVSAMRSHLSCKIYDQSEIQANITLGTNVTRYYRDASHNSTAKYNYLNPLRVVIKGESCNMDPDIGTNLLLGTDVNATSGYFGYGDAAMAGSFVTGCSDFLYMWGSWSKPSEGNTGAVVSASAMGCNESYESVDVSTTFLGPDLRIDPAYPPRPDEATMRAMAIPQEHKDNYIYYRLVPMTGVMNLDTFFTLATTSRYGMPLALLEDPSNAHIVADVIKFHHGIIRAQVASSSYRGSVRPFSTDIPAGISVVGQMNQTTSYPAIVDDTSTRRRVVQDPASTHVIEALLVATLVCSMVGWFLMRNTDVLPRSPTSIASVAALVSDGNLLQYLPAGAEWTGTGDLAGMFDKLAVFCLGWQPSTDACGDRYAICVMPGASQNEKAFSINEERPVQATTPETSPPEHQREESLSGIGYLRVPQRTTLLHRNVSDSSSFHRGEEMEEIPVSPVSSMLPIQTWDDAWDQTSGRHH</sequence>
<name>A0A9Q0ALV9_9PEZI</name>
<keyword evidence="4" id="KW-1185">Reference proteome</keyword>
<proteinExistence type="predicted"/>
<evidence type="ECO:0000313" key="3">
    <source>
        <dbReference type="EMBL" id="KAI1859861.1"/>
    </source>
</evidence>
<gene>
    <name evidence="3" type="ORF">JX265_010310</name>
</gene>
<dbReference type="PANTHER" id="PTHR37544">
    <property type="entry name" value="SPRAY-RELATED"/>
    <property type="match status" value="1"/>
</dbReference>
<evidence type="ECO:0000256" key="1">
    <source>
        <dbReference type="SAM" id="MobiDB-lite"/>
    </source>
</evidence>
<protein>
    <submittedName>
        <fullName evidence="3">Uncharacterized protein</fullName>
    </submittedName>
</protein>
<feature type="transmembrane region" description="Helical" evidence="2">
    <location>
        <begin position="649"/>
        <end position="670"/>
    </location>
</feature>
<dbReference type="Proteomes" id="UP000829685">
    <property type="component" value="Unassembled WGS sequence"/>
</dbReference>
<evidence type="ECO:0000313" key="4">
    <source>
        <dbReference type="Proteomes" id="UP000829685"/>
    </source>
</evidence>
<reference evidence="3" key="1">
    <citation type="submission" date="2021-03" db="EMBL/GenBank/DDBJ databases">
        <title>Revisited historic fungal species revealed as producer of novel bioactive compounds through whole genome sequencing and comparative genomics.</title>
        <authorList>
            <person name="Vignolle G.A."/>
            <person name="Hochenegger N."/>
            <person name="Mach R.L."/>
            <person name="Mach-Aigner A.R."/>
            <person name="Javad Rahimi M."/>
            <person name="Salim K.A."/>
            <person name="Chan C.M."/>
            <person name="Lim L.B.L."/>
            <person name="Cai F."/>
            <person name="Druzhinina I.S."/>
            <person name="U'Ren J.M."/>
            <person name="Derntl C."/>
        </authorList>
    </citation>
    <scope>NUCLEOTIDE SEQUENCE</scope>
    <source>
        <strain evidence="3">TUCIM 5799</strain>
    </source>
</reference>
<feature type="transmembrane region" description="Helical" evidence="2">
    <location>
        <begin position="107"/>
        <end position="125"/>
    </location>
</feature>
<organism evidence="3 4">
    <name type="scientific">Neoarthrinium moseri</name>
    <dbReference type="NCBI Taxonomy" id="1658444"/>
    <lineage>
        <taxon>Eukaryota</taxon>
        <taxon>Fungi</taxon>
        <taxon>Dikarya</taxon>
        <taxon>Ascomycota</taxon>
        <taxon>Pezizomycotina</taxon>
        <taxon>Sordariomycetes</taxon>
        <taxon>Xylariomycetidae</taxon>
        <taxon>Amphisphaeriales</taxon>
        <taxon>Apiosporaceae</taxon>
        <taxon>Neoarthrinium</taxon>
    </lineage>
</organism>
<feature type="region of interest" description="Disordered" evidence="1">
    <location>
        <begin position="1251"/>
        <end position="1273"/>
    </location>
</feature>
<keyword evidence="2" id="KW-0472">Membrane</keyword>
<feature type="transmembrane region" description="Helical" evidence="2">
    <location>
        <begin position="536"/>
        <end position="556"/>
    </location>
</feature>
<evidence type="ECO:0000256" key="2">
    <source>
        <dbReference type="SAM" id="Phobius"/>
    </source>
</evidence>
<dbReference type="Pfam" id="PF11915">
    <property type="entry name" value="DUF3433"/>
    <property type="match status" value="2"/>
</dbReference>
<dbReference type="InterPro" id="IPR021840">
    <property type="entry name" value="DUF3433"/>
</dbReference>
<keyword evidence="2" id="KW-1133">Transmembrane helix</keyword>
<feature type="transmembrane region" description="Helical" evidence="2">
    <location>
        <begin position="690"/>
        <end position="708"/>
    </location>
</feature>
<keyword evidence="2" id="KW-0812">Transmembrane</keyword>